<feature type="domain" description="Enoyl reductase (ER)" evidence="4">
    <location>
        <begin position="15"/>
        <end position="367"/>
    </location>
</feature>
<dbReference type="AlphaFoldDB" id="A0A6A6SKR1"/>
<dbReference type="Proteomes" id="UP000799324">
    <property type="component" value="Unassembled WGS sequence"/>
</dbReference>
<dbReference type="CDD" id="cd08249">
    <property type="entry name" value="enoyl_reductase_like"/>
    <property type="match status" value="1"/>
</dbReference>
<comment type="subunit">
    <text evidence="2">Monomer.</text>
</comment>
<evidence type="ECO:0000313" key="5">
    <source>
        <dbReference type="EMBL" id="KAF2648436.1"/>
    </source>
</evidence>
<proteinExistence type="inferred from homology"/>
<reference evidence="5" key="1">
    <citation type="journal article" date="2020" name="Stud. Mycol.">
        <title>101 Dothideomycetes genomes: a test case for predicting lifestyles and emergence of pathogens.</title>
        <authorList>
            <person name="Haridas S."/>
            <person name="Albert R."/>
            <person name="Binder M."/>
            <person name="Bloem J."/>
            <person name="Labutti K."/>
            <person name="Salamov A."/>
            <person name="Andreopoulos B."/>
            <person name="Baker S."/>
            <person name="Barry K."/>
            <person name="Bills G."/>
            <person name="Bluhm B."/>
            <person name="Cannon C."/>
            <person name="Castanera R."/>
            <person name="Culley D."/>
            <person name="Daum C."/>
            <person name="Ezra D."/>
            <person name="Gonzalez J."/>
            <person name="Henrissat B."/>
            <person name="Kuo A."/>
            <person name="Liang C."/>
            <person name="Lipzen A."/>
            <person name="Lutzoni F."/>
            <person name="Magnuson J."/>
            <person name="Mondo S."/>
            <person name="Nolan M."/>
            <person name="Ohm R."/>
            <person name="Pangilinan J."/>
            <person name="Park H.-J."/>
            <person name="Ramirez L."/>
            <person name="Alfaro M."/>
            <person name="Sun H."/>
            <person name="Tritt A."/>
            <person name="Yoshinaga Y."/>
            <person name="Zwiers L.-H."/>
            <person name="Turgeon B."/>
            <person name="Goodwin S."/>
            <person name="Spatafora J."/>
            <person name="Crous P."/>
            <person name="Grigoriev I."/>
        </authorList>
    </citation>
    <scope>NUCLEOTIDE SEQUENCE</scope>
    <source>
        <strain evidence="5">CBS 122681</strain>
    </source>
</reference>
<dbReference type="InterPro" id="IPR047122">
    <property type="entry name" value="Trans-enoyl_RdTase-like"/>
</dbReference>
<dbReference type="Gene3D" id="3.90.180.10">
    <property type="entry name" value="Medium-chain alcohol dehydrogenases, catalytic domain"/>
    <property type="match status" value="1"/>
</dbReference>
<dbReference type="InterPro" id="IPR036291">
    <property type="entry name" value="NAD(P)-bd_dom_sf"/>
</dbReference>
<dbReference type="Gene3D" id="3.40.50.720">
    <property type="entry name" value="NAD(P)-binding Rossmann-like Domain"/>
    <property type="match status" value="1"/>
</dbReference>
<dbReference type="InterPro" id="IPR013149">
    <property type="entry name" value="ADH-like_C"/>
</dbReference>
<dbReference type="Pfam" id="PF00107">
    <property type="entry name" value="ADH_zinc_N"/>
    <property type="match status" value="1"/>
</dbReference>
<dbReference type="PANTHER" id="PTHR45348">
    <property type="entry name" value="HYPOTHETICAL OXIDOREDUCTASE (EUROFUNG)"/>
    <property type="match status" value="1"/>
</dbReference>
<keyword evidence="3" id="KW-0560">Oxidoreductase</keyword>
<dbReference type="SUPFAM" id="SSF51735">
    <property type="entry name" value="NAD(P)-binding Rossmann-fold domains"/>
    <property type="match status" value="1"/>
</dbReference>
<evidence type="ECO:0000256" key="3">
    <source>
        <dbReference type="ARBA" id="ARBA00023002"/>
    </source>
</evidence>
<gene>
    <name evidence="5" type="ORF">K491DRAFT_784078</name>
</gene>
<accession>A0A6A6SKR1</accession>
<dbReference type="Pfam" id="PF08240">
    <property type="entry name" value="ADH_N"/>
    <property type="match status" value="1"/>
</dbReference>
<dbReference type="InterPro" id="IPR011032">
    <property type="entry name" value="GroES-like_sf"/>
</dbReference>
<dbReference type="InterPro" id="IPR013154">
    <property type="entry name" value="ADH-like_N"/>
</dbReference>
<comment type="similarity">
    <text evidence="1">Belongs to the zinc-containing alcohol dehydrogenase family.</text>
</comment>
<organism evidence="5 6">
    <name type="scientific">Lophiostoma macrostomum CBS 122681</name>
    <dbReference type="NCBI Taxonomy" id="1314788"/>
    <lineage>
        <taxon>Eukaryota</taxon>
        <taxon>Fungi</taxon>
        <taxon>Dikarya</taxon>
        <taxon>Ascomycota</taxon>
        <taxon>Pezizomycotina</taxon>
        <taxon>Dothideomycetes</taxon>
        <taxon>Pleosporomycetidae</taxon>
        <taxon>Pleosporales</taxon>
        <taxon>Lophiostomataceae</taxon>
        <taxon>Lophiostoma</taxon>
    </lineage>
</organism>
<keyword evidence="6" id="KW-1185">Reference proteome</keyword>
<evidence type="ECO:0000256" key="2">
    <source>
        <dbReference type="ARBA" id="ARBA00011245"/>
    </source>
</evidence>
<protein>
    <submittedName>
        <fullName evidence="5">GroES-like protein</fullName>
    </submittedName>
</protein>
<evidence type="ECO:0000256" key="1">
    <source>
        <dbReference type="ARBA" id="ARBA00008072"/>
    </source>
</evidence>
<sequence length="367" mass="39865">MTDTTNRALWQDGVGVPGAIRESPLATRNQLGDHKVLIKVHAWAINPCDHMLQDRNMVNYPLILGCDVAGTIEAVPSASTSLFRVGDRVFGFSANNGFQDYVQVEDRLITKIPDGMAYRDVVGFGLCSATSAMYLFGQDYLALEYPTLKAPKQEKSVLVWGGASAVGSNAIQLVSAAGYEVITTCSKQNFDYVKKLGAAEAYDYRDLDVVDKVAAKLDKGICAGVFMAAGLKEGNVAACRTAAASKQMLSLASSDYIFNLNEMPKGNFIVKQPTPEQFKPFPDCWFETTQATFGGYLPEALANDVYEVAPQPLVVNRKGLEGIQEAVDLMRIVSEKGLDGIRDVFERLRGGVGTDDLPPVKLIVERA</sequence>
<evidence type="ECO:0000259" key="4">
    <source>
        <dbReference type="SMART" id="SM00829"/>
    </source>
</evidence>
<dbReference type="SMART" id="SM00829">
    <property type="entry name" value="PKS_ER"/>
    <property type="match status" value="1"/>
</dbReference>
<dbReference type="SUPFAM" id="SSF50129">
    <property type="entry name" value="GroES-like"/>
    <property type="match status" value="1"/>
</dbReference>
<dbReference type="OrthoDB" id="10257049at2759"/>
<dbReference type="PANTHER" id="PTHR45348:SF2">
    <property type="entry name" value="ZINC-TYPE ALCOHOL DEHYDROGENASE-LIKE PROTEIN C2E1P3.01"/>
    <property type="match status" value="1"/>
</dbReference>
<dbReference type="InterPro" id="IPR020843">
    <property type="entry name" value="ER"/>
</dbReference>
<evidence type="ECO:0000313" key="6">
    <source>
        <dbReference type="Proteomes" id="UP000799324"/>
    </source>
</evidence>
<dbReference type="EMBL" id="MU004539">
    <property type="protein sequence ID" value="KAF2648436.1"/>
    <property type="molecule type" value="Genomic_DNA"/>
</dbReference>
<name>A0A6A6SKR1_9PLEO</name>
<dbReference type="GO" id="GO:0016651">
    <property type="term" value="F:oxidoreductase activity, acting on NAD(P)H"/>
    <property type="evidence" value="ECO:0007669"/>
    <property type="project" value="InterPro"/>
</dbReference>